<keyword evidence="8" id="KW-1185">Reference proteome</keyword>
<dbReference type="PROSITE" id="PS51292">
    <property type="entry name" value="ZF_RING_CH"/>
    <property type="match status" value="1"/>
</dbReference>
<evidence type="ECO:0000256" key="1">
    <source>
        <dbReference type="ARBA" id="ARBA00022723"/>
    </source>
</evidence>
<dbReference type="OrthoDB" id="264354at2759"/>
<dbReference type="InterPro" id="IPR011016">
    <property type="entry name" value="Znf_RING-CH"/>
</dbReference>
<keyword evidence="5" id="KW-0812">Transmembrane</keyword>
<sequence>MDEQQSWSFADLPPEEPQAGDESPPPSAPSHENIQYRQETADPEPSSQHTRTYSEKMQDRARKCWICLDEELPEYVPVGLMGRRRRKIYRSADPALGRFISPCLCKGSVKYVHEGCIKEWRNQNPTAYTCNRCGYNYRLERLSWAQRLRSPLLALGLTVLILTTTIFLLGFVADPILSLWLDPVGTIADTVAHGSLTPEEKLEILELEDQGWAEHFMKGMFSLGLLGFAKAFLAMSPWQWWNLRTSGLMGGTGRRGATGRERMENISLTLVLIGVLTFLWAVWKGTRSWTERTLDRASERIMNAHRDDDVDSDDENGNEEGAGDNSDHANRGADEDAESRKDQ</sequence>
<evidence type="ECO:0000256" key="4">
    <source>
        <dbReference type="SAM" id="MobiDB-lite"/>
    </source>
</evidence>
<organism evidence="7 8">
    <name type="scientific">Eutypa lata (strain UCR-EL1)</name>
    <name type="common">Grapevine dieback disease fungus</name>
    <name type="synonym">Eutypa armeniacae</name>
    <dbReference type="NCBI Taxonomy" id="1287681"/>
    <lineage>
        <taxon>Eukaryota</taxon>
        <taxon>Fungi</taxon>
        <taxon>Dikarya</taxon>
        <taxon>Ascomycota</taxon>
        <taxon>Pezizomycotina</taxon>
        <taxon>Sordariomycetes</taxon>
        <taxon>Xylariomycetidae</taxon>
        <taxon>Xylariales</taxon>
        <taxon>Diatrypaceae</taxon>
        <taxon>Eutypa</taxon>
    </lineage>
</organism>
<feature type="transmembrane region" description="Helical" evidence="5">
    <location>
        <begin position="220"/>
        <end position="241"/>
    </location>
</feature>
<dbReference type="Pfam" id="PF12906">
    <property type="entry name" value="RINGv"/>
    <property type="match status" value="1"/>
</dbReference>
<gene>
    <name evidence="7" type="ORF">UCREL1_11274</name>
</gene>
<keyword evidence="1" id="KW-0479">Metal-binding</keyword>
<name>M7SW40_EUTLA</name>
<feature type="compositionally biased region" description="Acidic residues" evidence="4">
    <location>
        <begin position="309"/>
        <end position="322"/>
    </location>
</feature>
<dbReference type="AlphaFoldDB" id="M7SW40"/>
<dbReference type="SUPFAM" id="SSF57850">
    <property type="entry name" value="RING/U-box"/>
    <property type="match status" value="1"/>
</dbReference>
<dbReference type="Gene3D" id="3.30.40.10">
    <property type="entry name" value="Zinc/RING finger domain, C3HC4 (zinc finger)"/>
    <property type="match status" value="1"/>
</dbReference>
<feature type="transmembrane region" description="Helical" evidence="5">
    <location>
        <begin position="152"/>
        <end position="173"/>
    </location>
</feature>
<dbReference type="eggNOG" id="ENOG502S6DH">
    <property type="taxonomic scope" value="Eukaryota"/>
</dbReference>
<keyword evidence="5" id="KW-0472">Membrane</keyword>
<protein>
    <submittedName>
        <fullName evidence="7">Putative ring finger domain-containing protein</fullName>
    </submittedName>
</protein>
<evidence type="ECO:0000256" key="2">
    <source>
        <dbReference type="ARBA" id="ARBA00022771"/>
    </source>
</evidence>
<evidence type="ECO:0000313" key="8">
    <source>
        <dbReference type="Proteomes" id="UP000012174"/>
    </source>
</evidence>
<proteinExistence type="predicted"/>
<dbReference type="CDD" id="cd16495">
    <property type="entry name" value="RING_CH-C4HC3_MARCH"/>
    <property type="match status" value="1"/>
</dbReference>
<feature type="domain" description="RING-CH-type" evidence="6">
    <location>
        <begin position="56"/>
        <end position="140"/>
    </location>
</feature>
<feature type="region of interest" description="Disordered" evidence="4">
    <location>
        <begin position="303"/>
        <end position="343"/>
    </location>
</feature>
<dbReference type="KEGG" id="ela:UCREL1_11274"/>
<keyword evidence="2" id="KW-0863">Zinc-finger</keyword>
<feature type="compositionally biased region" description="Basic and acidic residues" evidence="4">
    <location>
        <begin position="325"/>
        <end position="343"/>
    </location>
</feature>
<evidence type="ECO:0000256" key="3">
    <source>
        <dbReference type="ARBA" id="ARBA00022833"/>
    </source>
</evidence>
<reference evidence="8" key="1">
    <citation type="journal article" date="2013" name="Genome Announc.">
        <title>Draft genome sequence of the grapevine dieback fungus Eutypa lata UCR-EL1.</title>
        <authorList>
            <person name="Blanco-Ulate B."/>
            <person name="Rolshausen P.E."/>
            <person name="Cantu D."/>
        </authorList>
    </citation>
    <scope>NUCLEOTIDE SEQUENCE [LARGE SCALE GENOMIC DNA]</scope>
    <source>
        <strain evidence="8">UCR-EL1</strain>
    </source>
</reference>
<evidence type="ECO:0000259" key="6">
    <source>
        <dbReference type="PROSITE" id="PS51292"/>
    </source>
</evidence>
<dbReference type="STRING" id="1287681.M7SW40"/>
<feature type="transmembrane region" description="Helical" evidence="5">
    <location>
        <begin position="262"/>
        <end position="283"/>
    </location>
</feature>
<evidence type="ECO:0000313" key="7">
    <source>
        <dbReference type="EMBL" id="EMR61796.1"/>
    </source>
</evidence>
<keyword evidence="5" id="KW-1133">Transmembrane helix</keyword>
<dbReference type="PANTHER" id="PTHR46347">
    <property type="entry name" value="RING/FYVE/PHD ZINC FINGER SUPERFAMILY PROTEIN"/>
    <property type="match status" value="1"/>
</dbReference>
<dbReference type="SMART" id="SM00744">
    <property type="entry name" value="RINGv"/>
    <property type="match status" value="1"/>
</dbReference>
<accession>M7SW40</accession>
<feature type="region of interest" description="Disordered" evidence="4">
    <location>
        <begin position="1"/>
        <end position="54"/>
    </location>
</feature>
<dbReference type="OMA" id="MRYIHEL"/>
<keyword evidence="3" id="KW-0862">Zinc</keyword>
<dbReference type="GO" id="GO:0008270">
    <property type="term" value="F:zinc ion binding"/>
    <property type="evidence" value="ECO:0007669"/>
    <property type="project" value="UniProtKB-KW"/>
</dbReference>
<dbReference type="EMBL" id="KB707543">
    <property type="protein sequence ID" value="EMR61796.1"/>
    <property type="molecule type" value="Genomic_DNA"/>
</dbReference>
<dbReference type="InterPro" id="IPR013083">
    <property type="entry name" value="Znf_RING/FYVE/PHD"/>
</dbReference>
<dbReference type="Proteomes" id="UP000012174">
    <property type="component" value="Unassembled WGS sequence"/>
</dbReference>
<dbReference type="PANTHER" id="PTHR46347:SF1">
    <property type="entry name" value="RING_FYVE_PHD ZINC FINGER SUPERFAMILY PROTEIN"/>
    <property type="match status" value="1"/>
</dbReference>
<dbReference type="HOGENOM" id="CLU_047453_0_0_1"/>
<evidence type="ECO:0000256" key="5">
    <source>
        <dbReference type="SAM" id="Phobius"/>
    </source>
</evidence>